<evidence type="ECO:0000313" key="3">
    <source>
        <dbReference type="EMBL" id="MDN4473008.1"/>
    </source>
</evidence>
<evidence type="ECO:0000313" key="4">
    <source>
        <dbReference type="Proteomes" id="UP001172738"/>
    </source>
</evidence>
<dbReference type="PRINTS" id="PR00080">
    <property type="entry name" value="SDRFAMILY"/>
</dbReference>
<dbReference type="Gene3D" id="3.40.50.720">
    <property type="entry name" value="NAD(P)-binding Rossmann-like Domain"/>
    <property type="match status" value="1"/>
</dbReference>
<keyword evidence="2" id="KW-0560">Oxidoreductase</keyword>
<dbReference type="InterPro" id="IPR036291">
    <property type="entry name" value="NAD(P)-bd_dom_sf"/>
</dbReference>
<organism evidence="3 4">
    <name type="scientific">Demequina zhanjiangensis</name>
    <dbReference type="NCBI Taxonomy" id="3051659"/>
    <lineage>
        <taxon>Bacteria</taxon>
        <taxon>Bacillati</taxon>
        <taxon>Actinomycetota</taxon>
        <taxon>Actinomycetes</taxon>
        <taxon>Micrococcales</taxon>
        <taxon>Demequinaceae</taxon>
        <taxon>Demequina</taxon>
    </lineage>
</organism>
<dbReference type="RefSeq" id="WP_301128116.1">
    <property type="nucleotide sequence ID" value="NZ_JAUHPV010000004.1"/>
</dbReference>
<sequence>MTTTDQTTTPLRALVTGAGAGIGAASARSLARNGAKVLVTDINLEAAQRTADEITAAGGVAIAAALDASSNDDHVAAVALAEKEFGGLDIAINNAGLTIPSTPTADVTDAQWHKVIDVDLTGAFYGVRAQIPALQRAGGGTIITVSSIAGERALVGMSPYSAAKHAVVGLMQTVAWEYGKDGIRALSVAPGFIATGMEANLDDETAASLPGLHALNRLGRPEEVGDAIAWLAGPQASFISGSYIPVDGGLLAR</sequence>
<reference evidence="3" key="1">
    <citation type="submission" date="2023-06" db="EMBL/GenBank/DDBJ databases">
        <title>SYSU T00b26.</title>
        <authorList>
            <person name="Gao L."/>
            <person name="Fang B.-Z."/>
            <person name="Li W.-J."/>
        </authorList>
    </citation>
    <scope>NUCLEOTIDE SEQUENCE</scope>
    <source>
        <strain evidence="3">SYSU T00b26</strain>
    </source>
</reference>
<accession>A0ABT8G1J4</accession>
<dbReference type="SUPFAM" id="SSF51735">
    <property type="entry name" value="NAD(P)-binding Rossmann-fold domains"/>
    <property type="match status" value="1"/>
</dbReference>
<name>A0ABT8G1J4_9MICO</name>
<dbReference type="PROSITE" id="PS00061">
    <property type="entry name" value="ADH_SHORT"/>
    <property type="match status" value="1"/>
</dbReference>
<comment type="similarity">
    <text evidence="1">Belongs to the short-chain dehydrogenases/reductases (SDR) family.</text>
</comment>
<comment type="caution">
    <text evidence="3">The sequence shown here is derived from an EMBL/GenBank/DDBJ whole genome shotgun (WGS) entry which is preliminary data.</text>
</comment>
<dbReference type="PANTHER" id="PTHR24321">
    <property type="entry name" value="DEHYDROGENASES, SHORT CHAIN"/>
    <property type="match status" value="1"/>
</dbReference>
<dbReference type="EMBL" id="JAUHPV010000004">
    <property type="protein sequence ID" value="MDN4473008.1"/>
    <property type="molecule type" value="Genomic_DNA"/>
</dbReference>
<dbReference type="CDD" id="cd05233">
    <property type="entry name" value="SDR_c"/>
    <property type="match status" value="1"/>
</dbReference>
<dbReference type="InterPro" id="IPR002347">
    <property type="entry name" value="SDR_fam"/>
</dbReference>
<gene>
    <name evidence="3" type="ORF">QQX04_08405</name>
</gene>
<dbReference type="Pfam" id="PF13561">
    <property type="entry name" value="adh_short_C2"/>
    <property type="match status" value="1"/>
</dbReference>
<dbReference type="InterPro" id="IPR020904">
    <property type="entry name" value="Sc_DH/Rdtase_CS"/>
</dbReference>
<dbReference type="PRINTS" id="PR00081">
    <property type="entry name" value="GDHRDH"/>
</dbReference>
<dbReference type="Proteomes" id="UP001172738">
    <property type="component" value="Unassembled WGS sequence"/>
</dbReference>
<protein>
    <submittedName>
        <fullName evidence="3">SDR family NAD(P)-dependent oxidoreductase</fullName>
    </submittedName>
</protein>
<proteinExistence type="inferred from homology"/>
<keyword evidence="4" id="KW-1185">Reference proteome</keyword>
<evidence type="ECO:0000256" key="1">
    <source>
        <dbReference type="ARBA" id="ARBA00006484"/>
    </source>
</evidence>
<dbReference type="PANTHER" id="PTHR24321:SF8">
    <property type="entry name" value="ESTRADIOL 17-BETA-DEHYDROGENASE 8-RELATED"/>
    <property type="match status" value="1"/>
</dbReference>
<evidence type="ECO:0000256" key="2">
    <source>
        <dbReference type="ARBA" id="ARBA00023002"/>
    </source>
</evidence>